<gene>
    <name evidence="2" type="ORF">ISN26_03665</name>
</gene>
<dbReference type="EMBL" id="JADHEI010000033">
    <property type="protein sequence ID" value="MBF2735171.1"/>
    <property type="molecule type" value="Genomic_DNA"/>
</dbReference>
<comment type="caution">
    <text evidence="2">The sequence shown here is derived from an EMBL/GenBank/DDBJ whole genome shotgun (WGS) entry which is preliminary data.</text>
</comment>
<dbReference type="Proteomes" id="UP000604381">
    <property type="component" value="Unassembled WGS sequence"/>
</dbReference>
<organism evidence="2 3">
    <name type="scientific">Candidatus Amphirhobacter heronislandensis</name>
    <dbReference type="NCBI Taxonomy" id="1732024"/>
    <lineage>
        <taxon>Bacteria</taxon>
        <taxon>Pseudomonadati</taxon>
        <taxon>Pseudomonadota</taxon>
        <taxon>Gammaproteobacteria</taxon>
        <taxon>Candidatus Tethybacterales</taxon>
        <taxon>Candidatus Tethybacteraceae</taxon>
        <taxon>Candidatus Amphirhobacter</taxon>
    </lineage>
</organism>
<name>A0A930UHF2_9GAMM</name>
<sequence>MRRALLAAALLLAGCGLQAYDPRGLGAGPFEIDADSPALAADLRLRIARLEAAGGRPMRLRLDEGFSSGLASRVIKGHATKRELRYELSYVLYENGAELHRGDFSASQVLDNDETLHRANLLSDERFIEQARLRGIDYLLVDLRRRLGGL</sequence>
<evidence type="ECO:0008006" key="4">
    <source>
        <dbReference type="Google" id="ProtNLM"/>
    </source>
</evidence>
<evidence type="ECO:0000313" key="3">
    <source>
        <dbReference type="Proteomes" id="UP000604381"/>
    </source>
</evidence>
<keyword evidence="3" id="KW-1185">Reference proteome</keyword>
<evidence type="ECO:0000313" key="2">
    <source>
        <dbReference type="EMBL" id="MBF2735171.1"/>
    </source>
</evidence>
<keyword evidence="1" id="KW-0732">Signal</keyword>
<evidence type="ECO:0000256" key="1">
    <source>
        <dbReference type="SAM" id="SignalP"/>
    </source>
</evidence>
<protein>
    <recommendedName>
        <fullName evidence="4">LPS-assembly lipoprotein LptE</fullName>
    </recommendedName>
</protein>
<accession>A0A930UHF2</accession>
<feature type="signal peptide" evidence="1">
    <location>
        <begin position="1"/>
        <end position="19"/>
    </location>
</feature>
<proteinExistence type="predicted"/>
<dbReference type="PROSITE" id="PS51257">
    <property type="entry name" value="PROKAR_LIPOPROTEIN"/>
    <property type="match status" value="1"/>
</dbReference>
<feature type="chain" id="PRO_5037242955" description="LPS-assembly lipoprotein LptE" evidence="1">
    <location>
        <begin position="20"/>
        <end position="150"/>
    </location>
</feature>
<dbReference type="AlphaFoldDB" id="A0A930UHF2"/>
<reference evidence="2" key="1">
    <citation type="submission" date="2020-10" db="EMBL/GenBank/DDBJ databases">
        <title>An improved Amphimedon queenslandica hologenome assembly reveals how three proteobacterial symbionts can extend the metabolic phenotypic of their marine sponge host.</title>
        <authorList>
            <person name="Degnan B."/>
            <person name="Degnan S."/>
            <person name="Xiang X."/>
        </authorList>
    </citation>
    <scope>NUCLEOTIDE SEQUENCE</scope>
    <source>
        <strain evidence="2">AqS2</strain>
    </source>
</reference>